<dbReference type="AlphaFoldDB" id="A0A1F7G7Z1"/>
<proteinExistence type="predicted"/>
<evidence type="ECO:0008006" key="3">
    <source>
        <dbReference type="Google" id="ProtNLM"/>
    </source>
</evidence>
<reference evidence="1 2" key="1">
    <citation type="journal article" date="2016" name="Nat. Commun.">
        <title>Thousands of microbial genomes shed light on interconnected biogeochemical processes in an aquifer system.</title>
        <authorList>
            <person name="Anantharaman K."/>
            <person name="Brown C.T."/>
            <person name="Hug L.A."/>
            <person name="Sharon I."/>
            <person name="Castelle C.J."/>
            <person name="Probst A.J."/>
            <person name="Thomas B.C."/>
            <person name="Singh A."/>
            <person name="Wilkins M.J."/>
            <person name="Karaoz U."/>
            <person name="Brodie E.L."/>
            <person name="Williams K.H."/>
            <person name="Hubbard S.S."/>
            <person name="Banfield J.F."/>
        </authorList>
    </citation>
    <scope>NUCLEOTIDE SEQUENCE [LARGE SCALE GENOMIC DNA]</scope>
</reference>
<name>A0A1F7G7Z1_9BACT</name>
<evidence type="ECO:0000313" key="1">
    <source>
        <dbReference type="EMBL" id="OGK15038.1"/>
    </source>
</evidence>
<evidence type="ECO:0000313" key="2">
    <source>
        <dbReference type="Proteomes" id="UP000178372"/>
    </source>
</evidence>
<dbReference type="EMBL" id="MFZF01000036">
    <property type="protein sequence ID" value="OGK15038.1"/>
    <property type="molecule type" value="Genomic_DNA"/>
</dbReference>
<dbReference type="Proteomes" id="UP000178372">
    <property type="component" value="Unassembled WGS sequence"/>
</dbReference>
<comment type="caution">
    <text evidence="1">The sequence shown here is derived from an EMBL/GenBank/DDBJ whole genome shotgun (WGS) entry which is preliminary data.</text>
</comment>
<accession>A0A1F7G7Z1</accession>
<protein>
    <recommendedName>
        <fullName evidence="3">Transposase IS204/IS1001/IS1096/IS1165 DDE domain-containing protein</fullName>
    </recommendedName>
</protein>
<gene>
    <name evidence="1" type="ORF">A2690_02920</name>
</gene>
<sequence length="171" mass="19770">MAARARFPAVVIQTCTNHFKENIRRTLRVRSDDTYKPFMRSLNSILTGKRTDADLFKRLQILWDVHQHDSACASVLANIQKYHHELTGYRGFKGAPVTTNIIEGLNSHLQARLRALRSFESVAHAKLWMNGYILKRRYTKWTDCTGKFRKLNGTRGVDQTKKQGVDLPSYF</sequence>
<organism evidence="1 2">
    <name type="scientific">Candidatus Roizmanbacteria bacterium RIFCSPHIGHO2_01_FULL_39_12b</name>
    <dbReference type="NCBI Taxonomy" id="1802030"/>
    <lineage>
        <taxon>Bacteria</taxon>
        <taxon>Candidatus Roizmaniibacteriota</taxon>
    </lineage>
</organism>